<organism evidence="3">
    <name type="scientific">Trypanosoma congolense (strain IL3000)</name>
    <dbReference type="NCBI Taxonomy" id="1068625"/>
    <lineage>
        <taxon>Eukaryota</taxon>
        <taxon>Discoba</taxon>
        <taxon>Euglenozoa</taxon>
        <taxon>Kinetoplastea</taxon>
        <taxon>Metakinetoplastina</taxon>
        <taxon>Trypanosomatida</taxon>
        <taxon>Trypanosomatidae</taxon>
        <taxon>Trypanosoma</taxon>
        <taxon>Nannomonas</taxon>
    </lineage>
</organism>
<evidence type="ECO:0000256" key="1">
    <source>
        <dbReference type="ARBA" id="ARBA00022801"/>
    </source>
</evidence>
<dbReference type="EMBL" id="HE575320">
    <property type="protein sequence ID" value="CCC91578.1"/>
    <property type="molecule type" value="Genomic_DNA"/>
</dbReference>
<dbReference type="PANTHER" id="PTHR45629">
    <property type="entry name" value="SNF2/RAD54 FAMILY MEMBER"/>
    <property type="match status" value="1"/>
</dbReference>
<proteinExistence type="predicted"/>
<reference evidence="3" key="1">
    <citation type="journal article" date="2012" name="Proc. Natl. Acad. Sci. U.S.A.">
        <title>Antigenic diversity is generated by distinct evolutionary mechanisms in African trypanosome species.</title>
        <authorList>
            <person name="Jackson A.P."/>
            <person name="Berry A."/>
            <person name="Aslett M."/>
            <person name="Allison H.C."/>
            <person name="Burton P."/>
            <person name="Vavrova-Anderson J."/>
            <person name="Brown R."/>
            <person name="Browne H."/>
            <person name="Corton N."/>
            <person name="Hauser H."/>
            <person name="Gamble J."/>
            <person name="Gilderthorp R."/>
            <person name="Marcello L."/>
            <person name="McQuillan J."/>
            <person name="Otto T.D."/>
            <person name="Quail M.A."/>
            <person name="Sanders M.J."/>
            <person name="van Tonder A."/>
            <person name="Ginger M.L."/>
            <person name="Field M.C."/>
            <person name="Barry J.D."/>
            <person name="Hertz-Fowler C."/>
            <person name="Berriman M."/>
        </authorList>
    </citation>
    <scope>NUCLEOTIDE SEQUENCE</scope>
    <source>
        <strain evidence="3">IL3000</strain>
    </source>
</reference>
<dbReference type="GO" id="GO:0016787">
    <property type="term" value="F:hydrolase activity"/>
    <property type="evidence" value="ECO:0007669"/>
    <property type="project" value="UniProtKB-KW"/>
</dbReference>
<gene>
    <name evidence="3" type="ORF">TCIL3000_7_3920</name>
</gene>
<evidence type="ECO:0000259" key="2">
    <source>
        <dbReference type="PROSITE" id="PS51194"/>
    </source>
</evidence>
<dbReference type="InterPro" id="IPR050496">
    <property type="entry name" value="SNF2_RAD54_helicase_repair"/>
</dbReference>
<dbReference type="CDD" id="cd18793">
    <property type="entry name" value="SF2_C_SNF"/>
    <property type="match status" value="1"/>
</dbReference>
<dbReference type="GO" id="GO:0015616">
    <property type="term" value="F:DNA translocase activity"/>
    <property type="evidence" value="ECO:0007669"/>
    <property type="project" value="TreeGrafter"/>
</dbReference>
<feature type="domain" description="Helicase C-terminal" evidence="2">
    <location>
        <begin position="101"/>
        <end position="257"/>
    </location>
</feature>
<dbReference type="InterPro" id="IPR049730">
    <property type="entry name" value="SNF2/RAD54-like_C"/>
</dbReference>
<dbReference type="InterPro" id="IPR001650">
    <property type="entry name" value="Helicase_C-like"/>
</dbReference>
<name>G0UQB7_TRYCI</name>
<dbReference type="PROSITE" id="PS51194">
    <property type="entry name" value="HELICASE_CTER"/>
    <property type="match status" value="1"/>
</dbReference>
<dbReference type="SUPFAM" id="SSF52540">
    <property type="entry name" value="P-loop containing nucleoside triphosphate hydrolases"/>
    <property type="match status" value="1"/>
</dbReference>
<dbReference type="InterPro" id="IPR027417">
    <property type="entry name" value="P-loop_NTPase"/>
</dbReference>
<dbReference type="Gene3D" id="3.40.50.300">
    <property type="entry name" value="P-loop containing nucleotide triphosphate hydrolases"/>
    <property type="match status" value="1"/>
</dbReference>
<dbReference type="AlphaFoldDB" id="G0UQB7"/>
<dbReference type="VEuPathDB" id="TriTrypDB:TcIL3000_7_3920"/>
<accession>G0UQB7</accession>
<dbReference type="GO" id="GO:0007131">
    <property type="term" value="P:reciprocal meiotic recombination"/>
    <property type="evidence" value="ECO:0007669"/>
    <property type="project" value="TreeGrafter"/>
</dbReference>
<sequence>MQKTLYADYIQSNQEEAPLCLRACEHRPYHLSTHPLCFLGFIIGAYNSMKDLPCSHSEIHFNEVDLRQLTYEEFLLVDRCLNLLNEHKLLDFVGLSCKLSALLSILYSINKRGEKAVIFSQYVGSQDFIFRILEACQIHTVVIRGKDCAERRQRVMELFKNDSEISCLVLSTQIGAHGLDISVANHVILWDSWWNPQVETQAIARCYRRNQCKPVVAYKLVSEYDDAIVLKTQFRKRALFKCVIGGETSQVADESELADCTNTEEDSERRALWIALKSSTAEGGGPTVTKIIRNVDTVRSERWI</sequence>
<dbReference type="SMART" id="SM00490">
    <property type="entry name" value="HELICc"/>
    <property type="match status" value="1"/>
</dbReference>
<dbReference type="PANTHER" id="PTHR45629:SF7">
    <property type="entry name" value="DNA EXCISION REPAIR PROTEIN ERCC-6-RELATED"/>
    <property type="match status" value="1"/>
</dbReference>
<dbReference type="Pfam" id="PF00271">
    <property type="entry name" value="Helicase_C"/>
    <property type="match status" value="1"/>
</dbReference>
<dbReference type="GO" id="GO:0000724">
    <property type="term" value="P:double-strand break repair via homologous recombination"/>
    <property type="evidence" value="ECO:0007669"/>
    <property type="project" value="TreeGrafter"/>
</dbReference>
<keyword evidence="1" id="KW-0378">Hydrolase</keyword>
<dbReference type="GO" id="GO:0005634">
    <property type="term" value="C:nucleus"/>
    <property type="evidence" value="ECO:0007669"/>
    <property type="project" value="TreeGrafter"/>
</dbReference>
<evidence type="ECO:0000313" key="3">
    <source>
        <dbReference type="EMBL" id="CCC91578.1"/>
    </source>
</evidence>
<protein>
    <submittedName>
        <fullName evidence="3">Uncharacterized protein TCIL3000_7_3920</fullName>
    </submittedName>
</protein>